<dbReference type="SMART" id="SM00387">
    <property type="entry name" value="HATPase_c"/>
    <property type="match status" value="1"/>
</dbReference>
<dbReference type="SMART" id="SM00091">
    <property type="entry name" value="PAS"/>
    <property type="match status" value="2"/>
</dbReference>
<accession>A0A7W7AGA5</accession>
<feature type="domain" description="PAS" evidence="10">
    <location>
        <begin position="184"/>
        <end position="241"/>
    </location>
</feature>
<feature type="coiled-coil region" evidence="7">
    <location>
        <begin position="696"/>
        <end position="741"/>
    </location>
</feature>
<keyword evidence="13" id="KW-1185">Reference proteome</keyword>
<dbReference type="InterPro" id="IPR013656">
    <property type="entry name" value="PAS_4"/>
</dbReference>
<dbReference type="CDD" id="cd00082">
    <property type="entry name" value="HisKA"/>
    <property type="match status" value="1"/>
</dbReference>
<dbReference type="Pfam" id="PF02518">
    <property type="entry name" value="HATPase_c"/>
    <property type="match status" value="1"/>
</dbReference>
<dbReference type="InterPro" id="IPR000700">
    <property type="entry name" value="PAS-assoc_C"/>
</dbReference>
<dbReference type="InterPro" id="IPR003661">
    <property type="entry name" value="HisK_dim/P_dom"/>
</dbReference>
<dbReference type="SMART" id="SM00065">
    <property type="entry name" value="GAF"/>
    <property type="match status" value="1"/>
</dbReference>
<evidence type="ECO:0000313" key="13">
    <source>
        <dbReference type="Proteomes" id="UP000574769"/>
    </source>
</evidence>
<dbReference type="InterPro" id="IPR029016">
    <property type="entry name" value="GAF-like_dom_sf"/>
</dbReference>
<feature type="domain" description="Histidine kinase" evidence="8">
    <location>
        <begin position="750"/>
        <end position="974"/>
    </location>
</feature>
<dbReference type="InterPro" id="IPR035965">
    <property type="entry name" value="PAS-like_dom_sf"/>
</dbReference>
<dbReference type="PROSITE" id="PS50109">
    <property type="entry name" value="HIS_KIN"/>
    <property type="match status" value="1"/>
</dbReference>
<dbReference type="InterPro" id="IPR001789">
    <property type="entry name" value="Sig_transdc_resp-reg_receiver"/>
</dbReference>
<reference evidence="12 13" key="1">
    <citation type="submission" date="2020-08" db="EMBL/GenBank/DDBJ databases">
        <title>Genomic Encyclopedia of Type Strains, Phase IV (KMG-IV): sequencing the most valuable type-strain genomes for metagenomic binning, comparative biology and taxonomic classification.</title>
        <authorList>
            <person name="Goeker M."/>
        </authorList>
    </citation>
    <scope>NUCLEOTIDE SEQUENCE [LARGE SCALE GENOMIC DNA]</scope>
    <source>
        <strain evidence="12 13">DSM 15867</strain>
    </source>
</reference>
<dbReference type="Gene3D" id="3.30.450.40">
    <property type="match status" value="1"/>
</dbReference>
<feature type="modified residue" description="4-aspartylphosphate" evidence="6">
    <location>
        <position position="1047"/>
    </location>
</feature>
<feature type="domain" description="PAC" evidence="11">
    <location>
        <begin position="387"/>
        <end position="440"/>
    </location>
</feature>
<dbReference type="Gene3D" id="1.10.287.130">
    <property type="match status" value="1"/>
</dbReference>
<protein>
    <recommendedName>
        <fullName evidence="2">histidine kinase</fullName>
        <ecNumber evidence="2">2.7.13.3</ecNumber>
    </recommendedName>
</protein>
<dbReference type="Gene3D" id="3.30.450.20">
    <property type="entry name" value="PAS domain"/>
    <property type="match status" value="4"/>
</dbReference>
<evidence type="ECO:0000256" key="4">
    <source>
        <dbReference type="ARBA" id="ARBA00022679"/>
    </source>
</evidence>
<dbReference type="SMART" id="SM00448">
    <property type="entry name" value="REC"/>
    <property type="match status" value="1"/>
</dbReference>
<feature type="domain" description="PAC" evidence="11">
    <location>
        <begin position="653"/>
        <end position="705"/>
    </location>
</feature>
<feature type="domain" description="PAC" evidence="11">
    <location>
        <begin position="255"/>
        <end position="311"/>
    </location>
</feature>
<dbReference type="SMART" id="SM00086">
    <property type="entry name" value="PAC"/>
    <property type="match status" value="3"/>
</dbReference>
<evidence type="ECO:0000256" key="2">
    <source>
        <dbReference type="ARBA" id="ARBA00012438"/>
    </source>
</evidence>
<dbReference type="EC" id="2.7.13.3" evidence="2"/>
<dbReference type="NCBIfam" id="TIGR00229">
    <property type="entry name" value="sensory_box"/>
    <property type="match status" value="2"/>
</dbReference>
<feature type="domain" description="Response regulatory" evidence="9">
    <location>
        <begin position="997"/>
        <end position="1113"/>
    </location>
</feature>
<dbReference type="RefSeq" id="WP_343058904.1">
    <property type="nucleotide sequence ID" value="NZ_JACHNY010000001.1"/>
</dbReference>
<keyword evidence="3 6" id="KW-0597">Phosphoprotein</keyword>
<dbReference type="InterPro" id="IPR011006">
    <property type="entry name" value="CheY-like_superfamily"/>
</dbReference>
<name>A0A7W7AGA5_9SPHN</name>
<dbReference type="Pfam" id="PF08448">
    <property type="entry name" value="PAS_4"/>
    <property type="match status" value="2"/>
</dbReference>
<dbReference type="InterPro" id="IPR004358">
    <property type="entry name" value="Sig_transdc_His_kin-like_C"/>
</dbReference>
<evidence type="ECO:0000259" key="11">
    <source>
        <dbReference type="PROSITE" id="PS50113"/>
    </source>
</evidence>
<evidence type="ECO:0000256" key="1">
    <source>
        <dbReference type="ARBA" id="ARBA00000085"/>
    </source>
</evidence>
<dbReference type="PROSITE" id="PS50110">
    <property type="entry name" value="RESPONSE_REGULATORY"/>
    <property type="match status" value="1"/>
</dbReference>
<dbReference type="PROSITE" id="PS50112">
    <property type="entry name" value="PAS"/>
    <property type="match status" value="1"/>
</dbReference>
<dbReference type="GO" id="GO:0000155">
    <property type="term" value="F:phosphorelay sensor kinase activity"/>
    <property type="evidence" value="ECO:0007669"/>
    <property type="project" value="InterPro"/>
</dbReference>
<dbReference type="Pfam" id="PF08447">
    <property type="entry name" value="PAS_3"/>
    <property type="match status" value="2"/>
</dbReference>
<dbReference type="AlphaFoldDB" id="A0A7W7AGA5"/>
<dbReference type="SUPFAM" id="SSF47384">
    <property type="entry name" value="Homodimeric domain of signal transducing histidine kinase"/>
    <property type="match status" value="1"/>
</dbReference>
<dbReference type="InterPro" id="IPR013655">
    <property type="entry name" value="PAS_fold_3"/>
</dbReference>
<dbReference type="PANTHER" id="PTHR43065">
    <property type="entry name" value="SENSOR HISTIDINE KINASE"/>
    <property type="match status" value="1"/>
</dbReference>
<keyword evidence="5" id="KW-0418">Kinase</keyword>
<dbReference type="CDD" id="cd00130">
    <property type="entry name" value="PAS"/>
    <property type="match status" value="2"/>
</dbReference>
<dbReference type="Pfam" id="PF00512">
    <property type="entry name" value="HisKA"/>
    <property type="match status" value="1"/>
</dbReference>
<dbReference type="SUPFAM" id="SSF55874">
    <property type="entry name" value="ATPase domain of HSP90 chaperone/DNA topoisomerase II/histidine kinase"/>
    <property type="match status" value="1"/>
</dbReference>
<evidence type="ECO:0000259" key="8">
    <source>
        <dbReference type="PROSITE" id="PS50109"/>
    </source>
</evidence>
<organism evidence="12 13">
    <name type="scientific">Sphingomonas abaci</name>
    <dbReference type="NCBI Taxonomy" id="237611"/>
    <lineage>
        <taxon>Bacteria</taxon>
        <taxon>Pseudomonadati</taxon>
        <taxon>Pseudomonadota</taxon>
        <taxon>Alphaproteobacteria</taxon>
        <taxon>Sphingomonadales</taxon>
        <taxon>Sphingomonadaceae</taxon>
        <taxon>Sphingomonas</taxon>
    </lineage>
</organism>
<evidence type="ECO:0000256" key="6">
    <source>
        <dbReference type="PROSITE-ProRule" id="PRU00169"/>
    </source>
</evidence>
<evidence type="ECO:0000259" key="10">
    <source>
        <dbReference type="PROSITE" id="PS50112"/>
    </source>
</evidence>
<dbReference type="InterPro" id="IPR036890">
    <property type="entry name" value="HATPase_C_sf"/>
</dbReference>
<dbReference type="CDD" id="cd18161">
    <property type="entry name" value="REC_hyHK_blue-like"/>
    <property type="match status" value="1"/>
</dbReference>
<keyword evidence="7" id="KW-0175">Coiled coil</keyword>
<dbReference type="Gene3D" id="3.40.50.2300">
    <property type="match status" value="1"/>
</dbReference>
<proteinExistence type="predicted"/>
<dbReference type="EMBL" id="JACHNY010000001">
    <property type="protein sequence ID" value="MBB4616509.1"/>
    <property type="molecule type" value="Genomic_DNA"/>
</dbReference>
<evidence type="ECO:0000313" key="12">
    <source>
        <dbReference type="EMBL" id="MBB4616509.1"/>
    </source>
</evidence>
<dbReference type="SMART" id="SM00388">
    <property type="entry name" value="HisKA"/>
    <property type="match status" value="1"/>
</dbReference>
<dbReference type="PRINTS" id="PR00344">
    <property type="entry name" value="BCTRLSENSOR"/>
</dbReference>
<evidence type="ECO:0000256" key="5">
    <source>
        <dbReference type="ARBA" id="ARBA00022777"/>
    </source>
</evidence>
<dbReference type="InterPro" id="IPR001610">
    <property type="entry name" value="PAC"/>
</dbReference>
<dbReference type="InterPro" id="IPR003594">
    <property type="entry name" value="HATPase_dom"/>
</dbReference>
<dbReference type="InterPro" id="IPR036097">
    <property type="entry name" value="HisK_dim/P_sf"/>
</dbReference>
<comment type="catalytic activity">
    <reaction evidence="1">
        <text>ATP + protein L-histidine = ADP + protein N-phospho-L-histidine.</text>
        <dbReference type="EC" id="2.7.13.3"/>
    </reaction>
</comment>
<dbReference type="SUPFAM" id="SSF52172">
    <property type="entry name" value="CheY-like"/>
    <property type="match status" value="1"/>
</dbReference>
<evidence type="ECO:0000259" key="9">
    <source>
        <dbReference type="PROSITE" id="PS50110"/>
    </source>
</evidence>
<dbReference type="InterPro" id="IPR003018">
    <property type="entry name" value="GAF"/>
</dbReference>
<dbReference type="SUPFAM" id="SSF55781">
    <property type="entry name" value="GAF domain-like"/>
    <property type="match status" value="1"/>
</dbReference>
<evidence type="ECO:0000256" key="7">
    <source>
        <dbReference type="SAM" id="Coils"/>
    </source>
</evidence>
<comment type="caution">
    <text evidence="12">The sequence shown here is derived from an EMBL/GenBank/DDBJ whole genome shotgun (WGS) entry which is preliminary data.</text>
</comment>
<dbReference type="PANTHER" id="PTHR43065:SF42">
    <property type="entry name" value="TWO-COMPONENT SENSOR PPRA"/>
    <property type="match status" value="1"/>
</dbReference>
<keyword evidence="4" id="KW-0808">Transferase</keyword>
<dbReference type="Pfam" id="PF00072">
    <property type="entry name" value="Response_reg"/>
    <property type="match status" value="1"/>
</dbReference>
<dbReference type="InterPro" id="IPR005467">
    <property type="entry name" value="His_kinase_dom"/>
</dbReference>
<dbReference type="PROSITE" id="PS50113">
    <property type="entry name" value="PAC"/>
    <property type="match status" value="3"/>
</dbReference>
<dbReference type="Gene3D" id="3.30.565.10">
    <property type="entry name" value="Histidine kinase-like ATPase, C-terminal domain"/>
    <property type="match status" value="1"/>
</dbReference>
<evidence type="ECO:0000256" key="3">
    <source>
        <dbReference type="ARBA" id="ARBA00022553"/>
    </source>
</evidence>
<dbReference type="InterPro" id="IPR000014">
    <property type="entry name" value="PAS"/>
</dbReference>
<gene>
    <name evidence="12" type="ORF">GGQ96_000615</name>
</gene>
<sequence length="1120" mass="121806">MTGLPHSSPAELRDPPTALDEDGAMIRAAALAKYRIVDSAREAVFDGIAELAASVCEAPIAVINFIDRDRQFFKAEVGLGVDGTPLETSLCAHALLEDEFLLVPDTTQDARFACNPLVTGAPYLRFYAGALLRTPEGVAIGTVCVLDYRTRTLSDVQVRTLRVLAQHVMAQLEHGLASRQAALAEARQRAIVDNAIDLAIVAIDRDGMVVEWGTGADHVFGWDKAAAIGRHAGFLFTPEDRAVGRLHQDMVAADRDGRARADRWHLCRTGRRLWCSVEVTPLTGRDGRQLGYVLILRDRSEQHRVGTALKVAEQGQRWAQQAGRLGLFQLGADAILHATPEFCRLFGLAPAATLPAATIESLILPEDREHAAPLWTADGLGDGAGVRELEYRIRRAGDGVVRWIAHRGERLIDGETGAFRIAGMVQDVTERRVATDILAGNEQRYRALFEAFDDGFCIIEFFDGPHGPLSDYVHVEANAGYQRHSGIAEIVGRTLRDLAPDQADDWIALYGTVLRTGEPIRFERYFEQAGRHIEVSAARVEPASRRQVSVMFRDIDARKASEAALRASEALARENIERVQLALAAGAIIGTWFWHLPTDRFTVDEVFAAAFGLDPALGRDGLSRAQVVATVHPDDQAGLAEAIDAAIARGGPYAHQYRVRRADGRYYWIEANGRVDHDADGTPLRFPGVLIDVEERRAVEKELDRTTAALRALTETLEQRVAERSAELMKTEEQLRQAQKMEAVGQLTGGLAHDFNNLLAGMSGALEMIGTRLGQGRLGDVDRYLDAAQGAVRRAAALTHRLLAFSRRQTLDPKPTDVNALIAGMIELIRRTVGPAVTVETSETVGLWTTLVDAGQLENALLNLCINARDAMPAGGRIMIETANTWLDRETARAHDMPEGSYLSLSVTDSGTGMSADVIERVFEPFFTTKPMGQGTGLGLSMIYGFAKQSGGQVRIQSQVDVGTVVRLYLPRYDGDLMPSVDHDGTRISSRAGGGETILVVDDEPTVRLLLADVLEDLGYGVVEAADGISGLRVLQSDLRIDLLISDIGLPGGMNGRQMAEAAQAHRPGLPTLFITGYAEHSVVGNGLRAPGIEIMTKPFAIDKLLTRVGELIAQGRKAA</sequence>
<dbReference type="SUPFAM" id="SSF55785">
    <property type="entry name" value="PYP-like sensor domain (PAS domain)"/>
    <property type="match status" value="4"/>
</dbReference>
<dbReference type="Proteomes" id="UP000574769">
    <property type="component" value="Unassembled WGS sequence"/>
</dbReference>